<feature type="binding site" evidence="7">
    <location>
        <begin position="202"/>
        <end position="205"/>
    </location>
    <ligand>
        <name>substrate</name>
    </ligand>
</feature>
<evidence type="ECO:0000313" key="8">
    <source>
        <dbReference type="EMBL" id="AKO65658.1"/>
    </source>
</evidence>
<feature type="binding site" evidence="7">
    <location>
        <position position="167"/>
    </location>
    <ligand>
        <name>substrate</name>
    </ligand>
</feature>
<dbReference type="InterPro" id="IPR003358">
    <property type="entry name" value="tRNA_(Gua-N-7)_MeTrfase_Trmb"/>
</dbReference>
<keyword evidence="6 7" id="KW-0819">tRNA processing</keyword>
<dbReference type="GO" id="GO:0008176">
    <property type="term" value="F:tRNA (guanine(46)-N7)-methyltransferase activity"/>
    <property type="evidence" value="ECO:0007669"/>
    <property type="project" value="UniProtKB-UniRule"/>
</dbReference>
<dbReference type="PROSITE" id="PS51625">
    <property type="entry name" value="SAM_MT_TRMB"/>
    <property type="match status" value="1"/>
</dbReference>
<dbReference type="Proteomes" id="UP000066549">
    <property type="component" value="Chromosome"/>
</dbReference>
<dbReference type="HAMAP" id="MF_01057">
    <property type="entry name" value="tRNA_methyltr_TrmB"/>
    <property type="match status" value="1"/>
</dbReference>
<proteinExistence type="inferred from homology"/>
<accession>A0A0H4J1L6</accession>
<dbReference type="EC" id="2.1.1.33" evidence="7"/>
<reference evidence="8 9" key="1">
    <citation type="submission" date="2015-03" db="EMBL/GenBank/DDBJ databases">
        <title>Comparative analysis of the OM43 clade including a novel species from Red Sea uncovers genomic and metabolic diversity among marine methylotrophs.</title>
        <authorList>
            <person name="Jimenez-Infante F."/>
            <person name="Ngugi D.K."/>
            <person name="Vinu M."/>
            <person name="Alam I."/>
            <person name="Kamau A."/>
            <person name="Blom J."/>
            <person name="Bajic V.B."/>
            <person name="Stingl U."/>
        </authorList>
    </citation>
    <scope>NUCLEOTIDE SEQUENCE [LARGE SCALE GENOMIC DNA]</scope>
    <source>
        <strain evidence="8 9">MBRSH7</strain>
    </source>
</reference>
<keyword evidence="5 7" id="KW-0949">S-adenosyl-L-methionine</keyword>
<name>A0A0H4J1L6_9PROT</name>
<feature type="binding site" evidence="7">
    <location>
        <position position="108"/>
    </location>
    <ligand>
        <name>S-adenosyl-L-methionine</name>
        <dbReference type="ChEBI" id="CHEBI:59789"/>
    </ligand>
</feature>
<dbReference type="UniPathway" id="UPA00989"/>
<feature type="binding site" evidence="7">
    <location>
        <position position="56"/>
    </location>
    <ligand>
        <name>S-adenosyl-L-methionine</name>
        <dbReference type="ChEBI" id="CHEBI:59789"/>
    </ligand>
</feature>
<evidence type="ECO:0000313" key="9">
    <source>
        <dbReference type="Proteomes" id="UP000066549"/>
    </source>
</evidence>
<evidence type="ECO:0000256" key="5">
    <source>
        <dbReference type="ARBA" id="ARBA00022691"/>
    </source>
</evidence>
<sequence>MEQKKPIRTYVKRQGRLTKAQKNAIEVHGPEFLIEFKEELLQEEQLFLTEQPLCFEIGFGMGDATHKIALDNSDINYIVTDVHQPGIGNLIKLSSADNLTNIKIIPHDALDVLQFMIKDKILSKVNIFFPDPWHKKRHNKRRLVNVDNLNLIIKKLQDGGVLHVATDWEPYALEIIEVLKTSDNLTLTTNNFHQRPDFRPETKYESRGMRLGHAVWDILATKG</sequence>
<dbReference type="InterPro" id="IPR055361">
    <property type="entry name" value="tRNA_methyltr_TrmB_bact"/>
</dbReference>
<keyword evidence="3 7" id="KW-0489">Methyltransferase</keyword>
<keyword evidence="4 7" id="KW-0808">Transferase</keyword>
<dbReference type="PANTHER" id="PTHR23417:SF14">
    <property type="entry name" value="PENTACOTRIPEPTIDE-REPEAT REGION OF PRORP DOMAIN-CONTAINING PROTEIN"/>
    <property type="match status" value="1"/>
</dbReference>
<feature type="binding site" evidence="7">
    <location>
        <position position="81"/>
    </location>
    <ligand>
        <name>S-adenosyl-L-methionine</name>
        <dbReference type="ChEBI" id="CHEBI:59789"/>
    </ligand>
</feature>
<evidence type="ECO:0000256" key="3">
    <source>
        <dbReference type="ARBA" id="ARBA00022603"/>
    </source>
</evidence>
<dbReference type="PATRIC" id="fig|1623450.3.peg.526"/>
<dbReference type="SUPFAM" id="SSF53335">
    <property type="entry name" value="S-adenosyl-L-methionine-dependent methyltransferases"/>
    <property type="match status" value="1"/>
</dbReference>
<feature type="binding site" evidence="7">
    <location>
        <position position="131"/>
    </location>
    <ligand>
        <name>S-adenosyl-L-methionine</name>
        <dbReference type="ChEBI" id="CHEBI:59789"/>
    </ligand>
</feature>
<dbReference type="OrthoDB" id="9802090at2"/>
<evidence type="ECO:0000256" key="7">
    <source>
        <dbReference type="HAMAP-Rule" id="MF_01057"/>
    </source>
</evidence>
<evidence type="ECO:0000256" key="2">
    <source>
        <dbReference type="ARBA" id="ARBA00003015"/>
    </source>
</evidence>
<dbReference type="PANTHER" id="PTHR23417">
    <property type="entry name" value="3-DEOXY-D-MANNO-OCTULOSONIC-ACID TRANSFERASE/TRNA GUANINE-N 7 - -METHYLTRANSFERASE"/>
    <property type="match status" value="1"/>
</dbReference>
<feature type="region of interest" description="Interaction with RNA" evidence="7">
    <location>
        <begin position="137"/>
        <end position="142"/>
    </location>
</feature>
<gene>
    <name evidence="7" type="primary">trmB</name>
    <name evidence="8" type="ORF">VI33_02655</name>
</gene>
<evidence type="ECO:0000256" key="1">
    <source>
        <dbReference type="ARBA" id="ARBA00000142"/>
    </source>
</evidence>
<feature type="binding site" evidence="7">
    <location>
        <position position="135"/>
    </location>
    <ligand>
        <name>substrate</name>
    </ligand>
</feature>
<dbReference type="GO" id="GO:0043527">
    <property type="term" value="C:tRNA methyltransferase complex"/>
    <property type="evidence" value="ECO:0007669"/>
    <property type="project" value="TreeGrafter"/>
</dbReference>
<dbReference type="NCBIfam" id="TIGR00091">
    <property type="entry name" value="tRNA (guanosine(46)-N7)-methyltransferase TrmB"/>
    <property type="match status" value="1"/>
</dbReference>
<protein>
    <recommendedName>
        <fullName evidence="7">tRNA (guanine-N(7)-)-methyltransferase</fullName>
        <ecNumber evidence="7">2.1.1.33</ecNumber>
    </recommendedName>
    <alternativeName>
        <fullName evidence="7">tRNA (guanine(46)-N(7))-methyltransferase</fullName>
    </alternativeName>
    <alternativeName>
        <fullName evidence="7">tRNA(m7G46)-methyltransferase</fullName>
    </alternativeName>
</protein>
<evidence type="ECO:0000256" key="6">
    <source>
        <dbReference type="ARBA" id="ARBA00022694"/>
    </source>
</evidence>
<organism evidence="8 9">
    <name type="scientific">Methylophilales bacterium MBRS-H7</name>
    <dbReference type="NCBI Taxonomy" id="1623450"/>
    <lineage>
        <taxon>Bacteria</taxon>
        <taxon>Pseudomonadati</taxon>
        <taxon>Pseudomonadota</taxon>
        <taxon>Betaproteobacteria</taxon>
        <taxon>Nitrosomonadales</taxon>
        <taxon>OM43 clade</taxon>
    </lineage>
</organism>
<comment type="similarity">
    <text evidence="7">Belongs to the class I-like SAM-binding methyltransferase superfamily. TrmB family.</text>
</comment>
<comment type="pathway">
    <text evidence="7">tRNA modification; N(7)-methylguanine-tRNA biosynthesis.</text>
</comment>
<dbReference type="AlphaFoldDB" id="A0A0H4J1L6"/>
<dbReference type="Gene3D" id="3.40.50.150">
    <property type="entry name" value="Vaccinia Virus protein VP39"/>
    <property type="match status" value="1"/>
</dbReference>
<comment type="catalytic activity">
    <reaction evidence="1 7">
        <text>guanosine(46) in tRNA + S-adenosyl-L-methionine = N(7)-methylguanosine(46) in tRNA + S-adenosyl-L-homocysteine</text>
        <dbReference type="Rhea" id="RHEA:42708"/>
        <dbReference type="Rhea" id="RHEA-COMP:10188"/>
        <dbReference type="Rhea" id="RHEA-COMP:10189"/>
        <dbReference type="ChEBI" id="CHEBI:57856"/>
        <dbReference type="ChEBI" id="CHEBI:59789"/>
        <dbReference type="ChEBI" id="CHEBI:74269"/>
        <dbReference type="ChEBI" id="CHEBI:74480"/>
        <dbReference type="EC" id="2.1.1.33"/>
    </reaction>
</comment>
<dbReference type="InterPro" id="IPR029063">
    <property type="entry name" value="SAM-dependent_MTases_sf"/>
</dbReference>
<dbReference type="Pfam" id="PF02390">
    <property type="entry name" value="Methyltransf_4"/>
    <property type="match status" value="1"/>
</dbReference>
<comment type="function">
    <text evidence="2 7">Catalyzes the formation of N(7)-methylguanine at position 46 (m7G46) in tRNA.</text>
</comment>
<evidence type="ECO:0000256" key="4">
    <source>
        <dbReference type="ARBA" id="ARBA00022679"/>
    </source>
</evidence>
<dbReference type="EMBL" id="CP011002">
    <property type="protein sequence ID" value="AKO65658.1"/>
    <property type="molecule type" value="Genomic_DNA"/>
</dbReference>
<keyword evidence="9" id="KW-1185">Reference proteome</keyword>